<reference evidence="1" key="1">
    <citation type="submission" date="2014-09" db="EMBL/GenBank/DDBJ databases">
        <authorList>
            <person name="Magalhaes I.L.F."/>
            <person name="Oliveira U."/>
            <person name="Santos F.R."/>
            <person name="Vidigal T.H.D.A."/>
            <person name="Brescovit A.D."/>
            <person name="Santos A.J."/>
        </authorList>
    </citation>
    <scope>NUCLEOTIDE SEQUENCE</scope>
    <source>
        <tissue evidence="1">Shoot tissue taken approximately 20 cm above the soil surface</tissue>
    </source>
</reference>
<reference evidence="1" key="2">
    <citation type="journal article" date="2015" name="Data Brief">
        <title>Shoot transcriptome of the giant reed, Arundo donax.</title>
        <authorList>
            <person name="Barrero R.A."/>
            <person name="Guerrero F.D."/>
            <person name="Moolhuijzen P."/>
            <person name="Goolsby J.A."/>
            <person name="Tidwell J."/>
            <person name="Bellgard S.E."/>
            <person name="Bellgard M.I."/>
        </authorList>
    </citation>
    <scope>NUCLEOTIDE SEQUENCE</scope>
    <source>
        <tissue evidence="1">Shoot tissue taken approximately 20 cm above the soil surface</tissue>
    </source>
</reference>
<sequence length="51" mass="5869">MLKALNNHCKVILSNTYGKKLPSCICRILELYGFRNYCFSTIVIGYLQIVI</sequence>
<proteinExistence type="predicted"/>
<name>A0A0A9DPM7_ARUDO</name>
<dbReference type="AlphaFoldDB" id="A0A0A9DPM7"/>
<evidence type="ECO:0000313" key="1">
    <source>
        <dbReference type="EMBL" id="JAD85732.1"/>
    </source>
</evidence>
<organism evidence="1">
    <name type="scientific">Arundo donax</name>
    <name type="common">Giant reed</name>
    <name type="synonym">Donax arundinaceus</name>
    <dbReference type="NCBI Taxonomy" id="35708"/>
    <lineage>
        <taxon>Eukaryota</taxon>
        <taxon>Viridiplantae</taxon>
        <taxon>Streptophyta</taxon>
        <taxon>Embryophyta</taxon>
        <taxon>Tracheophyta</taxon>
        <taxon>Spermatophyta</taxon>
        <taxon>Magnoliopsida</taxon>
        <taxon>Liliopsida</taxon>
        <taxon>Poales</taxon>
        <taxon>Poaceae</taxon>
        <taxon>PACMAD clade</taxon>
        <taxon>Arundinoideae</taxon>
        <taxon>Arundineae</taxon>
        <taxon>Arundo</taxon>
    </lineage>
</organism>
<protein>
    <submittedName>
        <fullName evidence="1">Uncharacterized protein</fullName>
    </submittedName>
</protein>
<accession>A0A0A9DPM7</accession>
<dbReference type="EMBL" id="GBRH01212163">
    <property type="protein sequence ID" value="JAD85732.1"/>
    <property type="molecule type" value="Transcribed_RNA"/>
</dbReference>